<accession>A0A9X5BKN5</accession>
<keyword evidence="2" id="KW-1185">Reference proteome</keyword>
<organism evidence="1 2">
    <name type="scientific">Parablautia muri</name>
    <dbReference type="NCBI Taxonomy" id="2320879"/>
    <lineage>
        <taxon>Bacteria</taxon>
        <taxon>Bacillati</taxon>
        <taxon>Bacillota</taxon>
        <taxon>Clostridia</taxon>
        <taxon>Lachnospirales</taxon>
        <taxon>Lachnospiraceae</taxon>
        <taxon>Parablautia</taxon>
    </lineage>
</organism>
<evidence type="ECO:0000313" key="1">
    <source>
        <dbReference type="EMBL" id="NBJ95474.1"/>
    </source>
</evidence>
<dbReference type="Proteomes" id="UP001154420">
    <property type="component" value="Unassembled WGS sequence"/>
</dbReference>
<dbReference type="AlphaFoldDB" id="A0A9X5BKN5"/>
<sequence length="452" mass="53361">MFLATYFNEASIEKIMGRVADSTIKGFMYQFNLTLNKILKASDDIIKVEGIVEDIDVSFNDHVTAIQCKYHEEQQKFQWSTVYKPILQMMKTFCMMDRGLDIKFILYAYFPNEKEGKKLLNEKQMENILKTDNIEYICDYIAYLMKIENAQIEQLLQKPRKTKTDKEKIKKYFAENNLEIKCDLKDFLEKHFEFIVGKPYDELEKENKELLEEAGFEKDDVSDIVYPNAIQKIADLSIIKNDNSRNITKDEMTQYLRMIKTAAITRWTRSLSNYGEVIKRKRKQLNTYLNINKRKRCFFIDPVLIENFDNDIVLFLKNYVTRYCCKVKLHTPAVFCFVGYTHEQIDELESRLYLKGIEAETGYRGKTFFEETFIKEPEKRINDGWMQYRIKLCTDEAACIAAINKEGQDDIFLIADRLPVDISVQDVNVEVVNLVKLSHLEYILKIRDEVEL</sequence>
<gene>
    <name evidence="1" type="ORF">D5281_23875</name>
</gene>
<proteinExistence type="predicted"/>
<dbReference type="EMBL" id="QZDT01000097">
    <property type="protein sequence ID" value="NBJ95474.1"/>
    <property type="molecule type" value="Genomic_DNA"/>
</dbReference>
<name>A0A9X5BKN5_9FIRM</name>
<protein>
    <submittedName>
        <fullName evidence="1">Uncharacterized protein</fullName>
    </submittedName>
</protein>
<evidence type="ECO:0000313" key="2">
    <source>
        <dbReference type="Proteomes" id="UP001154420"/>
    </source>
</evidence>
<comment type="caution">
    <text evidence="1">The sequence shown here is derived from an EMBL/GenBank/DDBJ whole genome shotgun (WGS) entry which is preliminary data.</text>
</comment>
<reference evidence="1" key="1">
    <citation type="submission" date="2018-09" db="EMBL/GenBank/DDBJ databases">
        <title>Murine metabolic-syndrome-specific gut microbial biobank.</title>
        <authorList>
            <person name="Liu C."/>
        </authorList>
    </citation>
    <scope>NUCLEOTIDE SEQUENCE</scope>
    <source>
        <strain evidence="1">D42-62</strain>
    </source>
</reference>